<gene>
    <name evidence="4" type="ORF">DIURU_001903</name>
</gene>
<feature type="transmembrane region" description="Helical" evidence="1">
    <location>
        <begin position="392"/>
        <end position="417"/>
    </location>
</feature>
<comment type="caution">
    <text evidence="4">The sequence shown here is derived from an EMBL/GenBank/DDBJ whole genome shotgun (WGS) entry which is preliminary data.</text>
</comment>
<proteinExistence type="predicted"/>
<evidence type="ECO:0000313" key="4">
    <source>
        <dbReference type="EMBL" id="KAA8904472.1"/>
    </source>
</evidence>
<evidence type="ECO:0000259" key="3">
    <source>
        <dbReference type="Pfam" id="PF10355"/>
    </source>
</evidence>
<dbReference type="OMA" id="DYQHTAM"/>
<feature type="transmembrane region" description="Helical" evidence="1">
    <location>
        <begin position="266"/>
        <end position="285"/>
    </location>
</feature>
<feature type="domain" description="Protein YTP1-like C-terminal" evidence="3">
    <location>
        <begin position="169"/>
        <end position="414"/>
    </location>
</feature>
<dbReference type="AlphaFoldDB" id="A0A642USJ2"/>
<dbReference type="RefSeq" id="XP_034013310.1">
    <property type="nucleotide sequence ID" value="XM_034154498.1"/>
</dbReference>
<evidence type="ECO:0000256" key="2">
    <source>
        <dbReference type="SAM" id="SignalP"/>
    </source>
</evidence>
<dbReference type="PANTHER" id="PTHR31685:SF2">
    <property type="entry name" value="PROTEIN YTP1"/>
    <property type="match status" value="1"/>
</dbReference>
<organism evidence="4 5">
    <name type="scientific">Diutina rugosa</name>
    <name type="common">Yeast</name>
    <name type="synonym">Candida rugosa</name>
    <dbReference type="NCBI Taxonomy" id="5481"/>
    <lineage>
        <taxon>Eukaryota</taxon>
        <taxon>Fungi</taxon>
        <taxon>Dikarya</taxon>
        <taxon>Ascomycota</taxon>
        <taxon>Saccharomycotina</taxon>
        <taxon>Pichiomycetes</taxon>
        <taxon>Debaryomycetaceae</taxon>
        <taxon>Diutina</taxon>
    </lineage>
</organism>
<dbReference type="OrthoDB" id="4137487at2759"/>
<feature type="transmembrane region" description="Helical" evidence="1">
    <location>
        <begin position="49"/>
        <end position="72"/>
    </location>
</feature>
<keyword evidence="1" id="KW-0812">Transmembrane</keyword>
<feature type="transmembrane region" description="Helical" evidence="1">
    <location>
        <begin position="292"/>
        <end position="307"/>
    </location>
</feature>
<keyword evidence="2" id="KW-0732">Signal</keyword>
<feature type="transmembrane region" description="Helical" evidence="1">
    <location>
        <begin position="110"/>
        <end position="131"/>
    </location>
</feature>
<keyword evidence="1" id="KW-1133">Transmembrane helix</keyword>
<protein>
    <recommendedName>
        <fullName evidence="3">Protein YTP1-like C-terminal domain-containing protein</fullName>
    </recommendedName>
</protein>
<name>A0A642USJ2_DIURU</name>
<feature type="transmembrane region" description="Helical" evidence="1">
    <location>
        <begin position="319"/>
        <end position="343"/>
    </location>
</feature>
<dbReference type="EMBL" id="SWFT01000058">
    <property type="protein sequence ID" value="KAA8904472.1"/>
    <property type="molecule type" value="Genomic_DNA"/>
</dbReference>
<feature type="transmembrane region" description="Helical" evidence="1">
    <location>
        <begin position="355"/>
        <end position="372"/>
    </location>
</feature>
<dbReference type="Pfam" id="PF10355">
    <property type="entry name" value="Ytp1"/>
    <property type="match status" value="1"/>
</dbReference>
<feature type="transmembrane region" description="Helical" evidence="1">
    <location>
        <begin position="193"/>
        <end position="215"/>
    </location>
</feature>
<keyword evidence="1" id="KW-0472">Membrane</keyword>
<evidence type="ECO:0000256" key="1">
    <source>
        <dbReference type="SAM" id="Phobius"/>
    </source>
</evidence>
<dbReference type="Proteomes" id="UP000449547">
    <property type="component" value="Unassembled WGS sequence"/>
</dbReference>
<evidence type="ECO:0000313" key="5">
    <source>
        <dbReference type="Proteomes" id="UP000449547"/>
    </source>
</evidence>
<feature type="transmembrane region" description="Helical" evidence="1">
    <location>
        <begin position="160"/>
        <end position="181"/>
    </location>
</feature>
<accession>A0A642USJ2</accession>
<dbReference type="PANTHER" id="PTHR31685">
    <property type="entry name" value="INTEGRAL MEMBRANE PROTEIN (AFU_ORTHOLOGUE AFUA_6G12730)-RELATED"/>
    <property type="match status" value="1"/>
</dbReference>
<keyword evidence="5" id="KW-1185">Reference proteome</keyword>
<reference evidence="4 5" key="1">
    <citation type="submission" date="2019-07" db="EMBL/GenBank/DDBJ databases">
        <title>Genome assembly of two rare yeast pathogens: Diutina rugosa and Trichomonascus ciferrii.</title>
        <authorList>
            <person name="Mixao V."/>
            <person name="Saus E."/>
            <person name="Hansen A."/>
            <person name="Lass-Flor C."/>
            <person name="Gabaldon T."/>
        </authorList>
    </citation>
    <scope>NUCLEOTIDE SEQUENCE [LARGE SCALE GENOMIC DNA]</scope>
    <source>
        <strain evidence="4 5">CBS 613</strain>
    </source>
</reference>
<dbReference type="InterPro" id="IPR018827">
    <property type="entry name" value="YTP1_C"/>
</dbReference>
<dbReference type="GeneID" id="54780556"/>
<feature type="chain" id="PRO_5024818687" description="Protein YTP1-like C-terminal domain-containing protein" evidence="2">
    <location>
        <begin position="20"/>
        <end position="453"/>
    </location>
</feature>
<sequence>MGRLHYLAVLAATVAIAAAMEMGESHDPMEYMNPDDRPEFNPINAGSKTAHWIFAVALLVLLPSVSAAFACADRLKVSVPLQLVSCVYSVVESLFLRFPDNTDNHENRTSYGTSWFLSIWLGAVVFIGTFLQGSNAVMNKFYPHLADNSASGRLTTAYKWLSSLGVLLGFIRVMLAVVALFGFCYGGHTGQCLAHGIMGTAFIAYSFILVLVLLIPWIRKHQLADSDSSKYFSQEFWDSTVICLWGIVNTFTEHRWGDEPWWMGDYQHTAMGIIWWCGGLLGMWLSRGNRRSWVPSIILVFTGWSMSEHTQHTLISTKVHMVFGMALMAAGITRVIEICFMLKDRATTPDGKIRAFQYFPPFCLTLSGLSFMSANEEQLELVHKLGSDHSAYVLVVTGAAFLIYLWFNLTITLYLWLVGYDENGEIVPDTFTRLEQQTDFELGDLSDAEEFHD</sequence>
<feature type="signal peptide" evidence="2">
    <location>
        <begin position="1"/>
        <end position="19"/>
    </location>
</feature>
<dbReference type="VEuPathDB" id="FungiDB:DIURU_001903"/>